<evidence type="ECO:0000313" key="4">
    <source>
        <dbReference type="EMBL" id="KAI1709125.1"/>
    </source>
</evidence>
<feature type="domain" description="Kringle-like" evidence="3">
    <location>
        <begin position="38"/>
        <end position="163"/>
    </location>
</feature>
<feature type="compositionally biased region" description="Low complexity" evidence="1">
    <location>
        <begin position="184"/>
        <end position="198"/>
    </location>
</feature>
<keyword evidence="2" id="KW-0732">Signal</keyword>
<dbReference type="Pfam" id="PF25866">
    <property type="entry name" value="Kringle_2"/>
    <property type="match status" value="1"/>
</dbReference>
<name>A0AAD4MY22_9BILA</name>
<evidence type="ECO:0000256" key="1">
    <source>
        <dbReference type="SAM" id="MobiDB-lite"/>
    </source>
</evidence>
<evidence type="ECO:0000259" key="3">
    <source>
        <dbReference type="Pfam" id="PF25866"/>
    </source>
</evidence>
<feature type="region of interest" description="Disordered" evidence="1">
    <location>
        <begin position="173"/>
        <end position="198"/>
    </location>
</feature>
<evidence type="ECO:0000256" key="2">
    <source>
        <dbReference type="SAM" id="SignalP"/>
    </source>
</evidence>
<dbReference type="EMBL" id="JAKKPZ010000032">
    <property type="protein sequence ID" value="KAI1709125.1"/>
    <property type="molecule type" value="Genomic_DNA"/>
</dbReference>
<feature type="signal peptide" evidence="2">
    <location>
        <begin position="1"/>
        <end position="21"/>
    </location>
</feature>
<protein>
    <recommendedName>
        <fullName evidence="3">Kringle-like domain-containing protein</fullName>
    </recommendedName>
</protein>
<comment type="caution">
    <text evidence="4">The sequence shown here is derived from an EMBL/GenBank/DDBJ whole genome shotgun (WGS) entry which is preliminary data.</text>
</comment>
<dbReference type="InterPro" id="IPR058845">
    <property type="entry name" value="Kringle_2"/>
</dbReference>
<gene>
    <name evidence="4" type="ORF">DdX_11523</name>
</gene>
<organism evidence="4 5">
    <name type="scientific">Ditylenchus destructor</name>
    <dbReference type="NCBI Taxonomy" id="166010"/>
    <lineage>
        <taxon>Eukaryota</taxon>
        <taxon>Metazoa</taxon>
        <taxon>Ecdysozoa</taxon>
        <taxon>Nematoda</taxon>
        <taxon>Chromadorea</taxon>
        <taxon>Rhabditida</taxon>
        <taxon>Tylenchina</taxon>
        <taxon>Tylenchomorpha</taxon>
        <taxon>Sphaerularioidea</taxon>
        <taxon>Anguinidae</taxon>
        <taxon>Anguininae</taxon>
        <taxon>Ditylenchus</taxon>
    </lineage>
</organism>
<evidence type="ECO:0000313" key="5">
    <source>
        <dbReference type="Proteomes" id="UP001201812"/>
    </source>
</evidence>
<proteinExistence type="predicted"/>
<dbReference type="AlphaFoldDB" id="A0AAD4MY22"/>
<sequence>MRIQETRLALFYILNLWVVSTEYYDGDQYFDPRDILCAECIILTEHYYYFGNRSETSPEYGSKQCENWAVVMDYHKKLFYGFNQYFFSDEYGQHSYCRQIKLDAYTRHPNTSKASAHHYVRTDGWKHGPWCYVKMEKNSATTLWNGQFESMYAPVPCFSQCKGIGISLDERPAGSSCDPLPRRSTTASTNTSTTEEYE</sequence>
<dbReference type="InterPro" id="IPR038178">
    <property type="entry name" value="Kringle_sf"/>
</dbReference>
<dbReference type="Proteomes" id="UP001201812">
    <property type="component" value="Unassembled WGS sequence"/>
</dbReference>
<keyword evidence="5" id="KW-1185">Reference proteome</keyword>
<accession>A0AAD4MY22</accession>
<dbReference type="Gene3D" id="2.40.20.10">
    <property type="entry name" value="Plasminogen Kringle 4"/>
    <property type="match status" value="1"/>
</dbReference>
<reference evidence="4" key="1">
    <citation type="submission" date="2022-01" db="EMBL/GenBank/DDBJ databases">
        <title>Genome Sequence Resource for Two Populations of Ditylenchus destructor, the Migratory Endoparasitic Phytonematode.</title>
        <authorList>
            <person name="Zhang H."/>
            <person name="Lin R."/>
            <person name="Xie B."/>
        </authorList>
    </citation>
    <scope>NUCLEOTIDE SEQUENCE</scope>
    <source>
        <strain evidence="4">BazhouSP</strain>
    </source>
</reference>
<feature type="chain" id="PRO_5042181789" description="Kringle-like domain-containing protein" evidence="2">
    <location>
        <begin position="22"/>
        <end position="198"/>
    </location>
</feature>